<dbReference type="Proteomes" id="UP000054321">
    <property type="component" value="Unassembled WGS sequence"/>
</dbReference>
<proteinExistence type="inferred from homology"/>
<feature type="region of interest" description="Disordered" evidence="2">
    <location>
        <begin position="290"/>
        <end position="309"/>
    </location>
</feature>
<dbReference type="PANTHER" id="PTHR46830:SF2">
    <property type="entry name" value="ALPHA-1,4-N-ACETYLGLUCOSAMINYLTRANSFERASE"/>
    <property type="match status" value="1"/>
</dbReference>
<keyword evidence="3" id="KW-0472">Membrane</keyword>
<dbReference type="InParanoid" id="A0A0C3CF26"/>
<dbReference type="PANTHER" id="PTHR46830">
    <property type="entry name" value="TRANSFERASE, PUTATIVE-RELATED"/>
    <property type="match status" value="1"/>
</dbReference>
<dbReference type="STRING" id="913774.A0A0C3CF26"/>
<evidence type="ECO:0000313" key="5">
    <source>
        <dbReference type="Proteomes" id="UP000054321"/>
    </source>
</evidence>
<dbReference type="Pfam" id="PF04488">
    <property type="entry name" value="Gly_transf_sug"/>
    <property type="match status" value="1"/>
</dbReference>
<dbReference type="HOGENOM" id="CLU_053910_0_0_1"/>
<evidence type="ECO:0000256" key="3">
    <source>
        <dbReference type="SAM" id="Phobius"/>
    </source>
</evidence>
<dbReference type="SUPFAM" id="SSF53448">
    <property type="entry name" value="Nucleotide-diphospho-sugar transferases"/>
    <property type="match status" value="1"/>
</dbReference>
<keyword evidence="3" id="KW-1133">Transmembrane helix</keyword>
<feature type="transmembrane region" description="Helical" evidence="3">
    <location>
        <begin position="21"/>
        <end position="42"/>
    </location>
</feature>
<evidence type="ECO:0000313" key="4">
    <source>
        <dbReference type="EMBL" id="KIM97538.1"/>
    </source>
</evidence>
<organism evidence="4 5">
    <name type="scientific">Oidiodendron maius (strain Zn)</name>
    <dbReference type="NCBI Taxonomy" id="913774"/>
    <lineage>
        <taxon>Eukaryota</taxon>
        <taxon>Fungi</taxon>
        <taxon>Dikarya</taxon>
        <taxon>Ascomycota</taxon>
        <taxon>Pezizomycotina</taxon>
        <taxon>Leotiomycetes</taxon>
        <taxon>Leotiomycetes incertae sedis</taxon>
        <taxon>Myxotrichaceae</taxon>
        <taxon>Oidiodendron</taxon>
    </lineage>
</organism>
<dbReference type="InterPro" id="IPR007577">
    <property type="entry name" value="GlycoTrfase_DXD_sugar-bd_CS"/>
</dbReference>
<name>A0A0C3CF26_OIDMZ</name>
<accession>A0A0C3CF26</accession>
<reference evidence="4 5" key="1">
    <citation type="submission" date="2014-04" db="EMBL/GenBank/DDBJ databases">
        <authorList>
            <consortium name="DOE Joint Genome Institute"/>
            <person name="Kuo A."/>
            <person name="Martino E."/>
            <person name="Perotto S."/>
            <person name="Kohler A."/>
            <person name="Nagy L.G."/>
            <person name="Floudas D."/>
            <person name="Copeland A."/>
            <person name="Barry K.W."/>
            <person name="Cichocki N."/>
            <person name="Veneault-Fourrey C."/>
            <person name="LaButti K."/>
            <person name="Lindquist E.A."/>
            <person name="Lipzen A."/>
            <person name="Lundell T."/>
            <person name="Morin E."/>
            <person name="Murat C."/>
            <person name="Sun H."/>
            <person name="Tunlid A."/>
            <person name="Henrissat B."/>
            <person name="Grigoriev I.V."/>
            <person name="Hibbett D.S."/>
            <person name="Martin F."/>
            <person name="Nordberg H.P."/>
            <person name="Cantor M.N."/>
            <person name="Hua S.X."/>
        </authorList>
    </citation>
    <scope>NUCLEOTIDE SEQUENCE [LARGE SCALE GENOMIC DNA]</scope>
    <source>
        <strain evidence="4 5">Zn</strain>
    </source>
</reference>
<dbReference type="InterPro" id="IPR029044">
    <property type="entry name" value="Nucleotide-diphossugar_trans"/>
</dbReference>
<evidence type="ECO:0008006" key="6">
    <source>
        <dbReference type="Google" id="ProtNLM"/>
    </source>
</evidence>
<keyword evidence="5" id="KW-1185">Reference proteome</keyword>
<dbReference type="EMBL" id="KN832882">
    <property type="protein sequence ID" value="KIM97538.1"/>
    <property type="molecule type" value="Genomic_DNA"/>
</dbReference>
<evidence type="ECO:0000256" key="2">
    <source>
        <dbReference type="SAM" id="MobiDB-lite"/>
    </source>
</evidence>
<sequence length="400" mass="45903">MHYYTKVPNWLTIPRSRLSRTHILVALGVILFGILCTVNYIWGPALRFLWRTRVMSTYEPGCVPSILPIVPTQSPAGPIPNIAHYVWLLDGREHFSVDFKVFISVYSTSLYFNPDTIYIHTDATPEQWEYAKNHGDDATRWTLAVANVKHSQVTAPTHTLSCTQIIKIQHKSDFVRTEQMHKHGGIYLDTDVIPLKDVKLFRESGWNNVFGIEDRGRVNNGFVLSQPGSALQSIYMSEQHRVFNNRWTTHSVDLLSALAYRLQPVPMEVLILGIKIFSPSSWRKEDIEGLFNPHTETPPAPPEQDQSLNKEGLRKTPITFQDAVQYWDKSKDSNKPKWEIDYSGSYVIHAFDGRANFWPDHVDLKYVMARQSNYARAVYPAVKHAIDNGKIEWKPAEQGR</sequence>
<keyword evidence="3" id="KW-0812">Transmembrane</keyword>
<dbReference type="GO" id="GO:1901135">
    <property type="term" value="P:carbohydrate derivative metabolic process"/>
    <property type="evidence" value="ECO:0007669"/>
    <property type="project" value="UniProtKB-ARBA"/>
</dbReference>
<evidence type="ECO:0000256" key="1">
    <source>
        <dbReference type="ARBA" id="ARBA00009003"/>
    </source>
</evidence>
<protein>
    <recommendedName>
        <fullName evidence="6">Glycosyltransferase family 32 protein</fullName>
    </recommendedName>
</protein>
<comment type="similarity">
    <text evidence="1">Belongs to the glycosyltransferase 32 family.</text>
</comment>
<dbReference type="OrthoDB" id="409543at2759"/>
<reference evidence="5" key="2">
    <citation type="submission" date="2015-01" db="EMBL/GenBank/DDBJ databases">
        <title>Evolutionary Origins and Diversification of the Mycorrhizal Mutualists.</title>
        <authorList>
            <consortium name="DOE Joint Genome Institute"/>
            <consortium name="Mycorrhizal Genomics Consortium"/>
            <person name="Kohler A."/>
            <person name="Kuo A."/>
            <person name="Nagy L.G."/>
            <person name="Floudas D."/>
            <person name="Copeland A."/>
            <person name="Barry K.W."/>
            <person name="Cichocki N."/>
            <person name="Veneault-Fourrey C."/>
            <person name="LaButti K."/>
            <person name="Lindquist E.A."/>
            <person name="Lipzen A."/>
            <person name="Lundell T."/>
            <person name="Morin E."/>
            <person name="Murat C."/>
            <person name="Riley R."/>
            <person name="Ohm R."/>
            <person name="Sun H."/>
            <person name="Tunlid A."/>
            <person name="Henrissat B."/>
            <person name="Grigoriev I.V."/>
            <person name="Hibbett D.S."/>
            <person name="Martin F."/>
        </authorList>
    </citation>
    <scope>NUCLEOTIDE SEQUENCE [LARGE SCALE GENOMIC DNA]</scope>
    <source>
        <strain evidence="5">Zn</strain>
    </source>
</reference>
<gene>
    <name evidence="4" type="ORF">OIDMADRAFT_147942</name>
</gene>
<dbReference type="Gene3D" id="3.90.550.20">
    <property type="match status" value="1"/>
</dbReference>
<dbReference type="AlphaFoldDB" id="A0A0C3CF26"/>